<dbReference type="InterPro" id="IPR001370">
    <property type="entry name" value="BIR_rpt"/>
</dbReference>
<evidence type="ECO:0000256" key="3">
    <source>
        <dbReference type="SAM" id="MobiDB-lite"/>
    </source>
</evidence>
<evidence type="ECO:0000256" key="1">
    <source>
        <dbReference type="ARBA" id="ARBA00022723"/>
    </source>
</evidence>
<dbReference type="Proteomes" id="UP000799424">
    <property type="component" value="Unassembled WGS sequence"/>
</dbReference>
<dbReference type="PANTHER" id="PTHR46771">
    <property type="entry name" value="DETERIN"/>
    <property type="match status" value="1"/>
</dbReference>
<feature type="compositionally biased region" description="Low complexity" evidence="3">
    <location>
        <begin position="222"/>
        <end position="240"/>
    </location>
</feature>
<name>A0A6A7ACQ8_9PLEO</name>
<organism evidence="4 5">
    <name type="scientific">Ophiobolus disseminans</name>
    <dbReference type="NCBI Taxonomy" id="1469910"/>
    <lineage>
        <taxon>Eukaryota</taxon>
        <taxon>Fungi</taxon>
        <taxon>Dikarya</taxon>
        <taxon>Ascomycota</taxon>
        <taxon>Pezizomycotina</taxon>
        <taxon>Dothideomycetes</taxon>
        <taxon>Pleosporomycetidae</taxon>
        <taxon>Pleosporales</taxon>
        <taxon>Pleosporineae</taxon>
        <taxon>Phaeosphaeriaceae</taxon>
        <taxon>Ophiobolus</taxon>
    </lineage>
</organism>
<proteinExistence type="predicted"/>
<dbReference type="Gene3D" id="1.10.1170.10">
    <property type="entry name" value="Inhibitor Of Apoptosis Protein (2mihbC-IAP-1), Chain A"/>
    <property type="match status" value="2"/>
</dbReference>
<feature type="region of interest" description="Disordered" evidence="3">
    <location>
        <begin position="206"/>
        <end position="254"/>
    </location>
</feature>
<dbReference type="SUPFAM" id="SSF57924">
    <property type="entry name" value="Inhibitor of apoptosis (IAP) repeat"/>
    <property type="match status" value="2"/>
</dbReference>
<dbReference type="InterPro" id="IPR051190">
    <property type="entry name" value="Baculoviral_IAP"/>
</dbReference>
<dbReference type="AlphaFoldDB" id="A0A6A7ACQ8"/>
<dbReference type="OrthoDB" id="2196114at2759"/>
<keyword evidence="5" id="KW-1185">Reference proteome</keyword>
<dbReference type="PROSITE" id="PS50143">
    <property type="entry name" value="BIR_REPEAT_2"/>
    <property type="match status" value="2"/>
</dbReference>
<sequence>METHLAYYQARLATFQGAATKSRRPSSRSKKAAPKSKAAWPLSAPSAEDLAYAGFVWKPTSASPDNVQCWACNCQLDGWEEADVPAYEHLTHSPSCGFATVLAIRLRHGDPGRTEDDPTSDAMVSARKDTFSDLWPLDPAAGYPSVEQLAAAGWFYDPANDMPDGVTCPYCDLSLDAWDAGDDPMEEHRRRASDCLFFSLAELYHPPTKPEPKAKAKRTTTSKRTSSRSSTASNATTATKKTTRGKKRISDAVEDDTQISITTKKTTRGKKRASEVVEDNSQLFESTTKATRGRTRASEAIGDYTQMSVKSDLTKKTTRGKKRASEAIDDTQMSELPTKKATRGKKRTSEAIEDDTHMFDSTHDTSKRMRFSSMSSLPDDLLAGTPKKMPSELDTEPFIMSSLPASLLVGTPKRTPPHLRVTEEPEAAWQPVDLDAFLSNQKDVRGFVNDVMIDAGLDEITATGTTPEEIQAAVMAGLTDAEKGMTIEQWVMYNAKRGEEKLRMACEQQIAAFEAEGKRALAMLEAIPTY</sequence>
<keyword evidence="2" id="KW-0862">Zinc</keyword>
<feature type="compositionally biased region" description="Basic residues" evidence="3">
    <location>
        <begin position="21"/>
        <end position="34"/>
    </location>
</feature>
<evidence type="ECO:0000313" key="4">
    <source>
        <dbReference type="EMBL" id="KAF2830498.1"/>
    </source>
</evidence>
<feature type="region of interest" description="Disordered" evidence="3">
    <location>
        <begin position="18"/>
        <end position="40"/>
    </location>
</feature>
<gene>
    <name evidence="4" type="ORF">CC86DRAFT_367246</name>
</gene>
<evidence type="ECO:0000313" key="5">
    <source>
        <dbReference type="Proteomes" id="UP000799424"/>
    </source>
</evidence>
<dbReference type="GO" id="GO:0046872">
    <property type="term" value="F:metal ion binding"/>
    <property type="evidence" value="ECO:0007669"/>
    <property type="project" value="UniProtKB-KW"/>
</dbReference>
<dbReference type="EMBL" id="MU006219">
    <property type="protein sequence ID" value="KAF2830498.1"/>
    <property type="molecule type" value="Genomic_DNA"/>
</dbReference>
<keyword evidence="1" id="KW-0479">Metal-binding</keyword>
<dbReference type="Pfam" id="PF00653">
    <property type="entry name" value="BIR"/>
    <property type="match status" value="2"/>
</dbReference>
<dbReference type="PANTHER" id="PTHR46771:SF5">
    <property type="entry name" value="DETERIN"/>
    <property type="match status" value="1"/>
</dbReference>
<dbReference type="SMART" id="SM00238">
    <property type="entry name" value="BIR"/>
    <property type="match status" value="2"/>
</dbReference>
<evidence type="ECO:0000256" key="2">
    <source>
        <dbReference type="ARBA" id="ARBA00022833"/>
    </source>
</evidence>
<feature type="region of interest" description="Disordered" evidence="3">
    <location>
        <begin position="312"/>
        <end position="352"/>
    </location>
</feature>
<reference evidence="4" key="1">
    <citation type="journal article" date="2020" name="Stud. Mycol.">
        <title>101 Dothideomycetes genomes: a test case for predicting lifestyles and emergence of pathogens.</title>
        <authorList>
            <person name="Haridas S."/>
            <person name="Albert R."/>
            <person name="Binder M."/>
            <person name="Bloem J."/>
            <person name="Labutti K."/>
            <person name="Salamov A."/>
            <person name="Andreopoulos B."/>
            <person name="Baker S."/>
            <person name="Barry K."/>
            <person name="Bills G."/>
            <person name="Bluhm B."/>
            <person name="Cannon C."/>
            <person name="Castanera R."/>
            <person name="Culley D."/>
            <person name="Daum C."/>
            <person name="Ezra D."/>
            <person name="Gonzalez J."/>
            <person name="Henrissat B."/>
            <person name="Kuo A."/>
            <person name="Liang C."/>
            <person name="Lipzen A."/>
            <person name="Lutzoni F."/>
            <person name="Magnuson J."/>
            <person name="Mondo S."/>
            <person name="Nolan M."/>
            <person name="Ohm R."/>
            <person name="Pangilinan J."/>
            <person name="Park H.-J."/>
            <person name="Ramirez L."/>
            <person name="Alfaro M."/>
            <person name="Sun H."/>
            <person name="Tritt A."/>
            <person name="Yoshinaga Y."/>
            <person name="Zwiers L.-H."/>
            <person name="Turgeon B."/>
            <person name="Goodwin S."/>
            <person name="Spatafora J."/>
            <person name="Crous P."/>
            <person name="Grigoriev I."/>
        </authorList>
    </citation>
    <scope>NUCLEOTIDE SEQUENCE</scope>
    <source>
        <strain evidence="4">CBS 113818</strain>
    </source>
</reference>
<accession>A0A6A7ACQ8</accession>
<protein>
    <submittedName>
        <fullName evidence="4">Inhibitor of apoptosis repeat-containing protein</fullName>
    </submittedName>
</protein>
<dbReference type="CDD" id="cd00022">
    <property type="entry name" value="BIR"/>
    <property type="match status" value="2"/>
</dbReference>